<keyword evidence="5" id="KW-1185">Reference proteome</keyword>
<dbReference type="GO" id="GO:0071949">
    <property type="term" value="F:FAD binding"/>
    <property type="evidence" value="ECO:0007669"/>
    <property type="project" value="InterPro"/>
</dbReference>
<dbReference type="SUPFAM" id="SSF51905">
    <property type="entry name" value="FAD/NAD(P)-binding domain"/>
    <property type="match status" value="1"/>
</dbReference>
<dbReference type="InterPro" id="IPR002938">
    <property type="entry name" value="FAD-bd"/>
</dbReference>
<evidence type="ECO:0000313" key="5">
    <source>
        <dbReference type="Proteomes" id="UP000327294"/>
    </source>
</evidence>
<dbReference type="InterPro" id="IPR036188">
    <property type="entry name" value="FAD/NAD-bd_sf"/>
</dbReference>
<dbReference type="PRINTS" id="PR00420">
    <property type="entry name" value="RNGMNOXGNASE"/>
</dbReference>
<keyword evidence="2" id="KW-0274">FAD</keyword>
<dbReference type="PANTHER" id="PTHR43004">
    <property type="entry name" value="TRK SYSTEM POTASSIUM UPTAKE PROTEIN"/>
    <property type="match status" value="1"/>
</dbReference>
<name>A0A5P8KG13_9ACTN</name>
<reference evidence="4 5" key="1">
    <citation type="submission" date="2019-10" db="EMBL/GenBank/DDBJ databases">
        <title>Streptomyces sp. strain GY16 isolated from leaves of Broussonetia papyrifera.</title>
        <authorList>
            <person name="Mo P."/>
        </authorList>
    </citation>
    <scope>NUCLEOTIDE SEQUENCE [LARGE SCALE GENOMIC DNA]</scope>
    <source>
        <strain evidence="4 5">GY16</strain>
    </source>
</reference>
<keyword evidence="4" id="KW-0503">Monooxygenase</keyword>
<feature type="domain" description="FAD-binding" evidence="3">
    <location>
        <begin position="15"/>
        <end position="357"/>
    </location>
</feature>
<dbReference type="Gene3D" id="3.50.50.60">
    <property type="entry name" value="FAD/NAD(P)-binding domain"/>
    <property type="match status" value="1"/>
</dbReference>
<dbReference type="RefSeq" id="WP_152173278.1">
    <property type="nucleotide sequence ID" value="NZ_CP045096.1"/>
</dbReference>
<dbReference type="EMBL" id="CP045096">
    <property type="protein sequence ID" value="QFR01957.1"/>
    <property type="molecule type" value="Genomic_DNA"/>
</dbReference>
<proteinExistence type="predicted"/>
<dbReference type="PANTHER" id="PTHR43004:SF3">
    <property type="entry name" value="P-HYDROXYBENZOATE HYDROXYLASE"/>
    <property type="match status" value="1"/>
</dbReference>
<dbReference type="InterPro" id="IPR050641">
    <property type="entry name" value="RIFMO-like"/>
</dbReference>
<evidence type="ECO:0000259" key="3">
    <source>
        <dbReference type="Pfam" id="PF01494"/>
    </source>
</evidence>
<dbReference type="Pfam" id="PF01494">
    <property type="entry name" value="FAD_binding_3"/>
    <property type="match status" value="1"/>
</dbReference>
<dbReference type="KEGG" id="sphv:F9278_43770"/>
<dbReference type="SUPFAM" id="SSF54373">
    <property type="entry name" value="FAD-linked reductases, C-terminal domain"/>
    <property type="match status" value="1"/>
</dbReference>
<keyword evidence="4" id="KW-0560">Oxidoreductase</keyword>
<dbReference type="AlphaFoldDB" id="A0A5P8KG13"/>
<dbReference type="Proteomes" id="UP000327294">
    <property type="component" value="Chromosome"/>
</dbReference>
<organism evidence="4 5">
    <name type="scientific">Streptomyces phaeolivaceus</name>
    <dbReference type="NCBI Taxonomy" id="2653200"/>
    <lineage>
        <taxon>Bacteria</taxon>
        <taxon>Bacillati</taxon>
        <taxon>Actinomycetota</taxon>
        <taxon>Actinomycetes</taxon>
        <taxon>Kitasatosporales</taxon>
        <taxon>Streptomycetaceae</taxon>
        <taxon>Streptomyces</taxon>
    </lineage>
</organism>
<evidence type="ECO:0000313" key="4">
    <source>
        <dbReference type="EMBL" id="QFR01957.1"/>
    </source>
</evidence>
<dbReference type="NCBIfam" id="NF006091">
    <property type="entry name" value="PRK08243.1"/>
    <property type="match status" value="1"/>
</dbReference>
<sequence length="407" mass="44618">MTTPTSPSGSSPAERTPVVIVGAGPAGLTVGNILRAAAVDCVVLETESRDFIERRPRAGFLEEWAVRALERRGLADRLVERAPTHTEFEFRFAGERQRFPYTELTGHHHYVYPQPLLVTDLVHEYADVRGGDIRFGVREVELHDIDGERPSVSYVDPATGERRLLHCEFVAGCDGARGVTRTALPPEHATVARHDHGVGWLALLAEAPPSSDCVILGVHPRGFAGHMARSPEATRYYLEVPAGDDPANWPDDRVWSELHTRLAVPGTRPLTEGPLVEKRVLDMHNYVTEPMAYGRLYLAGDAAHLVSPIAAKGMNLALHDSLLLADALIAYLGKGDDSGLRGYSEACLRRVWHYQEFSQWLAELLHGPSSGNPFRAGAATARLRRLLGSPVAASTFAELFIGKDTDH</sequence>
<keyword evidence="1" id="KW-0285">Flavoprotein</keyword>
<dbReference type="GO" id="GO:0016709">
    <property type="term" value="F:oxidoreductase activity, acting on paired donors, with incorporation or reduction of molecular oxygen, NAD(P)H as one donor, and incorporation of one atom of oxygen"/>
    <property type="evidence" value="ECO:0007669"/>
    <property type="project" value="UniProtKB-ARBA"/>
</dbReference>
<evidence type="ECO:0000256" key="1">
    <source>
        <dbReference type="ARBA" id="ARBA00022630"/>
    </source>
</evidence>
<protein>
    <submittedName>
        <fullName evidence="4">4-hydroxybenzoate 3-monooxygenase</fullName>
    </submittedName>
</protein>
<dbReference type="Gene3D" id="3.30.9.10">
    <property type="entry name" value="D-Amino Acid Oxidase, subunit A, domain 2"/>
    <property type="match status" value="1"/>
</dbReference>
<evidence type="ECO:0000256" key="2">
    <source>
        <dbReference type="ARBA" id="ARBA00022827"/>
    </source>
</evidence>
<accession>A0A5P8KG13</accession>
<gene>
    <name evidence="4" type="ORF">F9278_43770</name>
</gene>